<dbReference type="Pfam" id="PF00989">
    <property type="entry name" value="PAS"/>
    <property type="match status" value="1"/>
</dbReference>
<dbReference type="InterPro" id="IPR000014">
    <property type="entry name" value="PAS"/>
</dbReference>
<dbReference type="EMBL" id="CP129970">
    <property type="protein sequence ID" value="WKK84427.2"/>
    <property type="molecule type" value="Genomic_DNA"/>
</dbReference>
<dbReference type="EC" id="2.7.13.3" evidence="3"/>
<evidence type="ECO:0000313" key="13">
    <source>
        <dbReference type="EMBL" id="WKK84427.2"/>
    </source>
</evidence>
<accession>A0AA49GI01</accession>
<dbReference type="SUPFAM" id="SSF47384">
    <property type="entry name" value="Homodimeric domain of signal transducing histidine kinase"/>
    <property type="match status" value="1"/>
</dbReference>
<dbReference type="InterPro" id="IPR013656">
    <property type="entry name" value="PAS_4"/>
</dbReference>
<dbReference type="GO" id="GO:0016020">
    <property type="term" value="C:membrane"/>
    <property type="evidence" value="ECO:0007669"/>
    <property type="project" value="UniProtKB-SubCell"/>
</dbReference>
<sequence>MNSRLNKPFFFAFSVGLATAIVFSITIILSYQYYQKQKIQQLQLELNFVKENIRKIMTNSNLAAFSVGLTIDPVQDTVKNFDFVAKEIMQQHPYIFGVQILRKGEIQYVYPFERHKSVLGYDILENQSTQIEAQRAIDEKEIYYAGPLSFKQGGQGIIARLPIFHNQKFWGFSAVLIRMDDFLEASGIRKSEFDNFIFELSKINPNTGKEEYFTNRSGASDLSLDYTFAESGWKITANYQSESIVYIILSILIILGIFSTAGSSQHAYQILKRPEKLEALLNEKTKEIEENNAYLQSMVQAIPDIIFIYDEQATYLDFHAYKTEFLLYKPKDFIGKTAYELFDKGFAKETHACILKALKTSEVIEHSYYLDFKEDRKFFEGRYISINSEKVLAVIREVTERVLSAQRLEKSEQKYRGLVSQASDTIFLSDENGNLIELNNKGIEMTGLNEKQIKEYNLNDIIILSNEKHSKITELIHEKGNTLQEGSLKKSDGTEIPVEINCKITASKQIQGIIRDVSARKKYIQSIQLQNEKLKEIAWIQSHEVRAPLARILGLLDYLEKYDEGTKADNNHIISSLRKSSLDLDLIIRDLVKKSEEAESSTS</sequence>
<evidence type="ECO:0000256" key="8">
    <source>
        <dbReference type="ARBA" id="ARBA00022989"/>
    </source>
</evidence>
<evidence type="ECO:0000256" key="5">
    <source>
        <dbReference type="ARBA" id="ARBA00022679"/>
    </source>
</evidence>
<comment type="catalytic activity">
    <reaction evidence="1">
        <text>ATP + protein L-histidine = ADP + protein N-phospho-L-histidine.</text>
        <dbReference type="EC" id="2.7.13.3"/>
    </reaction>
</comment>
<dbReference type="SMART" id="SM01079">
    <property type="entry name" value="CHASE"/>
    <property type="match status" value="1"/>
</dbReference>
<evidence type="ECO:0000259" key="12">
    <source>
        <dbReference type="PROSITE" id="PS50839"/>
    </source>
</evidence>
<evidence type="ECO:0000259" key="11">
    <source>
        <dbReference type="PROSITE" id="PS50112"/>
    </source>
</evidence>
<evidence type="ECO:0000256" key="7">
    <source>
        <dbReference type="ARBA" id="ARBA00022777"/>
    </source>
</evidence>
<evidence type="ECO:0000256" key="1">
    <source>
        <dbReference type="ARBA" id="ARBA00000085"/>
    </source>
</evidence>
<feature type="domain" description="CHASE" evidence="12">
    <location>
        <begin position="106"/>
        <end position="188"/>
    </location>
</feature>
<dbReference type="Pfam" id="PF03924">
    <property type="entry name" value="CHASE"/>
    <property type="match status" value="1"/>
</dbReference>
<protein>
    <recommendedName>
        <fullName evidence="3">histidine kinase</fullName>
        <ecNumber evidence="3">2.7.13.3</ecNumber>
    </recommendedName>
</protein>
<dbReference type="PROSITE" id="PS50839">
    <property type="entry name" value="CHASE"/>
    <property type="match status" value="1"/>
</dbReference>
<feature type="transmembrane region" description="Helical" evidence="10">
    <location>
        <begin position="244"/>
        <end position="263"/>
    </location>
</feature>
<keyword evidence="8 10" id="KW-1133">Transmembrane helix</keyword>
<name>A0AA49GI01_9BACT</name>
<dbReference type="SMART" id="SM00091">
    <property type="entry name" value="PAS"/>
    <property type="match status" value="2"/>
</dbReference>
<feature type="transmembrane region" description="Helical" evidence="10">
    <location>
        <begin position="9"/>
        <end position="34"/>
    </location>
</feature>
<proteinExistence type="predicted"/>
<dbReference type="Gene3D" id="3.30.450.350">
    <property type="entry name" value="CHASE domain"/>
    <property type="match status" value="1"/>
</dbReference>
<dbReference type="GO" id="GO:0000155">
    <property type="term" value="F:phosphorelay sensor kinase activity"/>
    <property type="evidence" value="ECO:0007669"/>
    <property type="project" value="InterPro"/>
</dbReference>
<comment type="subcellular location">
    <subcellularLocation>
        <location evidence="2">Membrane</location>
    </subcellularLocation>
</comment>
<evidence type="ECO:0000313" key="14">
    <source>
        <dbReference type="Proteomes" id="UP001244443"/>
    </source>
</evidence>
<dbReference type="Proteomes" id="UP001244443">
    <property type="component" value="Chromosome"/>
</dbReference>
<dbReference type="Pfam" id="PF08448">
    <property type="entry name" value="PAS_4"/>
    <property type="match status" value="1"/>
</dbReference>
<evidence type="ECO:0000256" key="10">
    <source>
        <dbReference type="SAM" id="Phobius"/>
    </source>
</evidence>
<dbReference type="SUPFAM" id="SSF55785">
    <property type="entry name" value="PYP-like sensor domain (PAS domain)"/>
    <property type="match status" value="2"/>
</dbReference>
<dbReference type="InterPro" id="IPR052162">
    <property type="entry name" value="Sensor_kinase/Photoreceptor"/>
</dbReference>
<dbReference type="InterPro" id="IPR013767">
    <property type="entry name" value="PAS_fold"/>
</dbReference>
<dbReference type="PANTHER" id="PTHR43304">
    <property type="entry name" value="PHYTOCHROME-LIKE PROTEIN CPH1"/>
    <property type="match status" value="1"/>
</dbReference>
<dbReference type="PANTHER" id="PTHR43304:SF1">
    <property type="entry name" value="PAC DOMAIN-CONTAINING PROTEIN"/>
    <property type="match status" value="1"/>
</dbReference>
<evidence type="ECO:0000256" key="3">
    <source>
        <dbReference type="ARBA" id="ARBA00012438"/>
    </source>
</evidence>
<evidence type="ECO:0000256" key="9">
    <source>
        <dbReference type="ARBA" id="ARBA00023136"/>
    </source>
</evidence>
<organism evidence="13 14">
    <name type="scientific">Marivirga arenosa</name>
    <dbReference type="NCBI Taxonomy" id="3059076"/>
    <lineage>
        <taxon>Bacteria</taxon>
        <taxon>Pseudomonadati</taxon>
        <taxon>Bacteroidota</taxon>
        <taxon>Cytophagia</taxon>
        <taxon>Cytophagales</taxon>
        <taxon>Marivirgaceae</taxon>
        <taxon>Marivirga</taxon>
    </lineage>
</organism>
<dbReference type="Gene3D" id="3.30.450.20">
    <property type="entry name" value="PAS domain"/>
    <property type="match status" value="2"/>
</dbReference>
<evidence type="ECO:0000256" key="6">
    <source>
        <dbReference type="ARBA" id="ARBA00022692"/>
    </source>
</evidence>
<keyword evidence="6 10" id="KW-0812">Transmembrane</keyword>
<dbReference type="Gene3D" id="1.10.287.130">
    <property type="match status" value="1"/>
</dbReference>
<evidence type="ECO:0000256" key="2">
    <source>
        <dbReference type="ARBA" id="ARBA00004370"/>
    </source>
</evidence>
<dbReference type="InterPro" id="IPR006189">
    <property type="entry name" value="CHASE_dom"/>
</dbReference>
<feature type="domain" description="PAS" evidence="11">
    <location>
        <begin position="411"/>
        <end position="479"/>
    </location>
</feature>
<keyword evidence="14" id="KW-1185">Reference proteome</keyword>
<gene>
    <name evidence="13" type="ORF">QYS48_19945</name>
</gene>
<dbReference type="CDD" id="cd00082">
    <property type="entry name" value="HisKA"/>
    <property type="match status" value="1"/>
</dbReference>
<dbReference type="InterPro" id="IPR003661">
    <property type="entry name" value="HisK_dim/P_dom"/>
</dbReference>
<dbReference type="InterPro" id="IPR035965">
    <property type="entry name" value="PAS-like_dom_sf"/>
</dbReference>
<keyword evidence="7" id="KW-0418">Kinase</keyword>
<feature type="domain" description="PAS" evidence="11">
    <location>
        <begin position="291"/>
        <end position="361"/>
    </location>
</feature>
<dbReference type="GO" id="GO:0006355">
    <property type="term" value="P:regulation of DNA-templated transcription"/>
    <property type="evidence" value="ECO:0007669"/>
    <property type="project" value="InterPro"/>
</dbReference>
<keyword evidence="9 10" id="KW-0472">Membrane</keyword>
<dbReference type="InterPro" id="IPR036097">
    <property type="entry name" value="HisK_dim/P_sf"/>
</dbReference>
<dbReference type="NCBIfam" id="TIGR00229">
    <property type="entry name" value="sensory_box"/>
    <property type="match status" value="1"/>
</dbReference>
<reference evidence="13" key="1">
    <citation type="submission" date="2023-08" db="EMBL/GenBank/DDBJ databases">
        <title>Comparative genomics and taxonomic characterization of three novel marine species of genus Marivirga.</title>
        <authorList>
            <person name="Muhammad N."/>
            <person name="Kim S.-G."/>
        </authorList>
    </citation>
    <scope>NUCLEOTIDE SEQUENCE [LARGE SCALE GENOMIC DNA]</scope>
    <source>
        <strain evidence="13">ABR2-2</strain>
    </source>
</reference>
<dbReference type="PROSITE" id="PS50112">
    <property type="entry name" value="PAS"/>
    <property type="match status" value="2"/>
</dbReference>
<dbReference type="AlphaFoldDB" id="A0AA49GI01"/>
<keyword evidence="4" id="KW-0597">Phosphoprotein</keyword>
<evidence type="ECO:0000256" key="4">
    <source>
        <dbReference type="ARBA" id="ARBA00022553"/>
    </source>
</evidence>
<dbReference type="InterPro" id="IPR042240">
    <property type="entry name" value="CHASE_sf"/>
</dbReference>
<keyword evidence="5" id="KW-0808">Transferase</keyword>
<dbReference type="RefSeq" id="WP_308356641.1">
    <property type="nucleotide sequence ID" value="NZ_CP129970.2"/>
</dbReference>